<proteinExistence type="predicted"/>
<dbReference type="Proteomes" id="UP001497444">
    <property type="component" value="Chromosome 6"/>
</dbReference>
<evidence type="ECO:0008006" key="3">
    <source>
        <dbReference type="Google" id="ProtNLM"/>
    </source>
</evidence>
<keyword evidence="2" id="KW-1185">Reference proteome</keyword>
<dbReference type="InterPro" id="IPR040267">
    <property type="entry name" value="EID1-like"/>
</dbReference>
<dbReference type="EMBL" id="OZ020101">
    <property type="protein sequence ID" value="CAK9275157.1"/>
    <property type="molecule type" value="Genomic_DNA"/>
</dbReference>
<dbReference type="PANTHER" id="PTHR31348:SF2">
    <property type="entry name" value="EID1-LIKE F-BOX PROTEIN 1"/>
    <property type="match status" value="1"/>
</dbReference>
<protein>
    <recommendedName>
        <fullName evidence="3">EID1-like F-box protein 2</fullName>
    </recommendedName>
</protein>
<evidence type="ECO:0000313" key="1">
    <source>
        <dbReference type="EMBL" id="CAK9275157.1"/>
    </source>
</evidence>
<gene>
    <name evidence="1" type="ORF">CSSPJE1EN1_LOCUS20635</name>
</gene>
<dbReference type="PANTHER" id="PTHR31348">
    <property type="entry name" value="EID1-LIKE F-BOX PROTEIN 2-RELATED"/>
    <property type="match status" value="1"/>
</dbReference>
<name>A0ABP0XC46_9BRYO</name>
<organism evidence="1 2">
    <name type="scientific">Sphagnum jensenii</name>
    <dbReference type="NCBI Taxonomy" id="128206"/>
    <lineage>
        <taxon>Eukaryota</taxon>
        <taxon>Viridiplantae</taxon>
        <taxon>Streptophyta</taxon>
        <taxon>Embryophyta</taxon>
        <taxon>Bryophyta</taxon>
        <taxon>Sphagnophytina</taxon>
        <taxon>Sphagnopsida</taxon>
        <taxon>Sphagnales</taxon>
        <taxon>Sphagnaceae</taxon>
        <taxon>Sphagnum</taxon>
    </lineage>
</organism>
<reference evidence="1" key="1">
    <citation type="submission" date="2024-02" db="EMBL/GenBank/DDBJ databases">
        <authorList>
            <consortium name="ELIXIR-Norway"/>
            <consortium name="Elixir Norway"/>
        </authorList>
    </citation>
    <scope>NUCLEOTIDE SEQUENCE</scope>
</reference>
<accession>A0ABP0XC46</accession>
<evidence type="ECO:0000313" key="2">
    <source>
        <dbReference type="Proteomes" id="UP001497444"/>
    </source>
</evidence>
<sequence>MLAKRSLIMLSRQQQQRLPEVLDVMSPGPGLLDEKMLLLVLRAANWNPFLLCTSAQVCKRWADIMKRVVWKEFCLSRAPKMVGHLLSGGRDGTIPGGWEPLGKLMFYCSGCHASTHFISKTIPGHFVWKTRFSKTSGKWFLIPQCQADILYISKICEHLDNGDDDDLVLYRGIFSSFGTSRTRRVLMERGAKLEEDELCPFCRDKVWSMTNAKLVPASAVKRLVAYEDNVEYFVCVNGHLHGMASRISPSDSELSADE</sequence>